<dbReference type="Proteomes" id="UP000272015">
    <property type="component" value="Unassembled WGS sequence"/>
</dbReference>
<evidence type="ECO:0000313" key="3">
    <source>
        <dbReference type="Proteomes" id="UP000272015"/>
    </source>
</evidence>
<dbReference type="OrthoDB" id="5110635at2"/>
<keyword evidence="3" id="KW-1185">Reference proteome</keyword>
<organism evidence="2 3">
    <name type="scientific">Cryobacterium melibiosiphilum</name>
    <dbReference type="NCBI Taxonomy" id="995039"/>
    <lineage>
        <taxon>Bacteria</taxon>
        <taxon>Bacillati</taxon>
        <taxon>Actinomycetota</taxon>
        <taxon>Actinomycetes</taxon>
        <taxon>Micrococcales</taxon>
        <taxon>Microbacteriaceae</taxon>
        <taxon>Cryobacterium</taxon>
    </lineage>
</organism>
<feature type="transmembrane region" description="Helical" evidence="1">
    <location>
        <begin position="86"/>
        <end position="107"/>
    </location>
</feature>
<protein>
    <submittedName>
        <fullName evidence="2">Uncharacterized protein</fullName>
    </submittedName>
</protein>
<evidence type="ECO:0000313" key="2">
    <source>
        <dbReference type="EMBL" id="RJT85249.1"/>
    </source>
</evidence>
<feature type="transmembrane region" description="Helical" evidence="1">
    <location>
        <begin position="54"/>
        <end position="74"/>
    </location>
</feature>
<evidence type="ECO:0000256" key="1">
    <source>
        <dbReference type="SAM" id="Phobius"/>
    </source>
</evidence>
<reference evidence="2 3" key="1">
    <citation type="submission" date="2018-09" db="EMBL/GenBank/DDBJ databases">
        <title>Novel species of Cryobacterium.</title>
        <authorList>
            <person name="Liu Q."/>
            <person name="Xin Y.-H."/>
        </authorList>
    </citation>
    <scope>NUCLEOTIDE SEQUENCE [LARGE SCALE GENOMIC DNA]</scope>
    <source>
        <strain evidence="2 3">Hh39</strain>
    </source>
</reference>
<dbReference type="AlphaFoldDB" id="A0A3A5MK67"/>
<dbReference type="EMBL" id="QZVS01000096">
    <property type="protein sequence ID" value="RJT85249.1"/>
    <property type="molecule type" value="Genomic_DNA"/>
</dbReference>
<accession>A0A3A5MK67</accession>
<sequence length="224" mass="24403">METLPPHLQNAYIARYAPGLAAKYRRNHYVVAAVIAALLIAGLVFSILGKVGTGAFVLIGILMVVTPGMVLLMSRGTETRWSADDRLALAIGDAGVVFPSLGLIAWGEMTSITVCDQSLGFRRRSIGVWTTKMLGRDMMMYVDIHVRDSEALLAREGNPGASNPAASRRMTDKNMKLTGFKGVWGEGLWDPTFQAAARVLIAEAERRGVPVEVRVPANVDTYRR</sequence>
<gene>
    <name evidence="2" type="ORF">D6T64_20270</name>
</gene>
<feature type="transmembrane region" description="Helical" evidence="1">
    <location>
        <begin position="29"/>
        <end position="48"/>
    </location>
</feature>
<keyword evidence="1" id="KW-0472">Membrane</keyword>
<name>A0A3A5MK67_9MICO</name>
<dbReference type="RefSeq" id="WP_119976471.1">
    <property type="nucleotide sequence ID" value="NZ_JBHSQA010000004.1"/>
</dbReference>
<keyword evidence="1" id="KW-0812">Transmembrane</keyword>
<proteinExistence type="predicted"/>
<comment type="caution">
    <text evidence="2">The sequence shown here is derived from an EMBL/GenBank/DDBJ whole genome shotgun (WGS) entry which is preliminary data.</text>
</comment>
<keyword evidence="1" id="KW-1133">Transmembrane helix</keyword>